<dbReference type="GO" id="GO:0005886">
    <property type="term" value="C:plasma membrane"/>
    <property type="evidence" value="ECO:0007669"/>
    <property type="project" value="UniProtKB-SubCell"/>
</dbReference>
<feature type="transmembrane region" description="Helical" evidence="8">
    <location>
        <begin position="87"/>
        <end position="105"/>
    </location>
</feature>
<dbReference type="Proteomes" id="UP000242972">
    <property type="component" value="Unassembled WGS sequence"/>
</dbReference>
<evidence type="ECO:0000313" key="10">
    <source>
        <dbReference type="Proteomes" id="UP000242972"/>
    </source>
</evidence>
<sequence length="332" mass="34928">MRRVGFATWLGVLTLFLVASIIIGVLYGPTPIPLMQVVAILFHPTASINSVIIWQIRLPRVAAAALVGGALAISGAVMQALLKNPLADPYIVGASAGAGLGAILAQDFFPALGLVGPSAFIGSVAAVGLSYGLARGKGRIQMLTLILAGYAVGIILSAVGTFLMLLNRENLSTIFAWEIGGIHGMTWGRLWVPALLILLGSMAIWPFSPDMNAFLLGDEQAHHIGVAVERVQFFLLLAASLLTAAAVYLSGLIGFVGLVVPHVVRRLSGPQHRRLLPLAFIAGATFLVIADTLAEHFPGIGTLPVGLITAFLGGPYFLYLLNRQNRRAVGGM</sequence>
<feature type="transmembrane region" description="Helical" evidence="8">
    <location>
        <begin position="140"/>
        <end position="166"/>
    </location>
</feature>
<keyword evidence="7 8" id="KW-0472">Membrane</keyword>
<evidence type="ECO:0000313" key="9">
    <source>
        <dbReference type="EMBL" id="PSR30277.1"/>
    </source>
</evidence>
<protein>
    <submittedName>
        <fullName evidence="9">Iron ABC transporter permease</fullName>
    </submittedName>
</protein>
<dbReference type="AlphaFoldDB" id="A0A2T2X735"/>
<feature type="transmembrane region" description="Helical" evidence="8">
    <location>
        <begin position="112"/>
        <end position="134"/>
    </location>
</feature>
<evidence type="ECO:0000256" key="4">
    <source>
        <dbReference type="ARBA" id="ARBA00022475"/>
    </source>
</evidence>
<dbReference type="EMBL" id="PXYW01000083">
    <property type="protein sequence ID" value="PSR30277.1"/>
    <property type="molecule type" value="Genomic_DNA"/>
</dbReference>
<evidence type="ECO:0000256" key="7">
    <source>
        <dbReference type="ARBA" id="ARBA00023136"/>
    </source>
</evidence>
<feature type="transmembrane region" description="Helical" evidence="8">
    <location>
        <begin position="275"/>
        <end position="294"/>
    </location>
</feature>
<evidence type="ECO:0000256" key="8">
    <source>
        <dbReference type="SAM" id="Phobius"/>
    </source>
</evidence>
<keyword evidence="3" id="KW-0813">Transport</keyword>
<evidence type="ECO:0000256" key="3">
    <source>
        <dbReference type="ARBA" id="ARBA00022448"/>
    </source>
</evidence>
<feature type="transmembrane region" description="Helical" evidence="8">
    <location>
        <begin position="61"/>
        <end position="81"/>
    </location>
</feature>
<dbReference type="PANTHER" id="PTHR30472">
    <property type="entry name" value="FERRIC ENTEROBACTIN TRANSPORT SYSTEM PERMEASE PROTEIN"/>
    <property type="match status" value="1"/>
</dbReference>
<comment type="similarity">
    <text evidence="2">Belongs to the binding-protein-dependent transport system permease family. FecCD subfamily.</text>
</comment>
<feature type="transmembrane region" description="Helical" evidence="8">
    <location>
        <begin position="7"/>
        <end position="28"/>
    </location>
</feature>
<dbReference type="FunFam" id="1.10.3470.10:FF:000001">
    <property type="entry name" value="Vitamin B12 ABC transporter permease BtuC"/>
    <property type="match status" value="1"/>
</dbReference>
<dbReference type="Pfam" id="PF01032">
    <property type="entry name" value="FecCD"/>
    <property type="match status" value="1"/>
</dbReference>
<evidence type="ECO:0000256" key="5">
    <source>
        <dbReference type="ARBA" id="ARBA00022692"/>
    </source>
</evidence>
<keyword evidence="6 8" id="KW-1133">Transmembrane helix</keyword>
<feature type="transmembrane region" description="Helical" evidence="8">
    <location>
        <begin position="300"/>
        <end position="321"/>
    </location>
</feature>
<dbReference type="SUPFAM" id="SSF81345">
    <property type="entry name" value="ABC transporter involved in vitamin B12 uptake, BtuC"/>
    <property type="match status" value="1"/>
</dbReference>
<reference evidence="9 10" key="1">
    <citation type="journal article" date="2014" name="BMC Genomics">
        <title>Comparison of environmental and isolate Sulfobacillus genomes reveals diverse carbon, sulfur, nitrogen, and hydrogen metabolisms.</title>
        <authorList>
            <person name="Justice N.B."/>
            <person name="Norman A."/>
            <person name="Brown C.T."/>
            <person name="Singh A."/>
            <person name="Thomas B.C."/>
            <person name="Banfield J.F."/>
        </authorList>
    </citation>
    <scope>NUCLEOTIDE SEQUENCE [LARGE SCALE GENOMIC DNA]</scope>
    <source>
        <strain evidence="9">AMDSBA4</strain>
    </source>
</reference>
<comment type="caution">
    <text evidence="9">The sequence shown here is derived from an EMBL/GenBank/DDBJ whole genome shotgun (WGS) entry which is preliminary data.</text>
</comment>
<organism evidence="9 10">
    <name type="scientific">Sulfobacillus benefaciens</name>
    <dbReference type="NCBI Taxonomy" id="453960"/>
    <lineage>
        <taxon>Bacteria</taxon>
        <taxon>Bacillati</taxon>
        <taxon>Bacillota</taxon>
        <taxon>Clostridia</taxon>
        <taxon>Eubacteriales</taxon>
        <taxon>Clostridiales Family XVII. Incertae Sedis</taxon>
        <taxon>Sulfobacillus</taxon>
    </lineage>
</organism>
<evidence type="ECO:0000256" key="1">
    <source>
        <dbReference type="ARBA" id="ARBA00004651"/>
    </source>
</evidence>
<evidence type="ECO:0000256" key="2">
    <source>
        <dbReference type="ARBA" id="ARBA00007935"/>
    </source>
</evidence>
<comment type="subcellular location">
    <subcellularLocation>
        <location evidence="1">Cell membrane</location>
        <topology evidence="1">Multi-pass membrane protein</topology>
    </subcellularLocation>
</comment>
<feature type="transmembrane region" description="Helical" evidence="8">
    <location>
        <begin position="233"/>
        <end position="263"/>
    </location>
</feature>
<dbReference type="InterPro" id="IPR000522">
    <property type="entry name" value="ABC_transptr_permease_BtuC"/>
</dbReference>
<accession>A0A2T2X735</accession>
<feature type="transmembrane region" description="Helical" evidence="8">
    <location>
        <begin position="187"/>
        <end position="207"/>
    </location>
</feature>
<dbReference type="Gene3D" id="1.10.3470.10">
    <property type="entry name" value="ABC transporter involved in vitamin B12 uptake, BtuC"/>
    <property type="match status" value="1"/>
</dbReference>
<name>A0A2T2X735_9FIRM</name>
<evidence type="ECO:0000256" key="6">
    <source>
        <dbReference type="ARBA" id="ARBA00022989"/>
    </source>
</evidence>
<dbReference type="PANTHER" id="PTHR30472:SF25">
    <property type="entry name" value="ABC TRANSPORTER PERMEASE PROTEIN MJ0876-RELATED"/>
    <property type="match status" value="1"/>
</dbReference>
<dbReference type="InterPro" id="IPR037294">
    <property type="entry name" value="ABC_BtuC-like"/>
</dbReference>
<dbReference type="CDD" id="cd06550">
    <property type="entry name" value="TM_ABC_iron-siderophores_like"/>
    <property type="match status" value="1"/>
</dbReference>
<gene>
    <name evidence="9" type="ORF">C7B46_18150</name>
</gene>
<feature type="transmembrane region" description="Helical" evidence="8">
    <location>
        <begin position="34"/>
        <end position="54"/>
    </location>
</feature>
<proteinExistence type="inferred from homology"/>
<keyword evidence="5 8" id="KW-0812">Transmembrane</keyword>
<dbReference type="GO" id="GO:0022857">
    <property type="term" value="F:transmembrane transporter activity"/>
    <property type="evidence" value="ECO:0007669"/>
    <property type="project" value="InterPro"/>
</dbReference>
<keyword evidence="4" id="KW-1003">Cell membrane</keyword>